<name>A0A061QR34_9CHLO</name>
<sequence length="96" mass="10289">QKSPSGTSGTLAKGRQRDPMLHRPRSNRIPHSMHVPFRGCSKPSAQSPPFRISWATHIVSPSAPMVRAHTHRCMHIERSGPGSQTCVAGLSGAGDA</sequence>
<proteinExistence type="predicted"/>
<dbReference type="AlphaFoldDB" id="A0A061QR34"/>
<gene>
    <name evidence="2" type="ORF">TSPGSL018_24215</name>
</gene>
<dbReference type="EMBL" id="GBEZ01024913">
    <property type="protein sequence ID" value="JAC62123.1"/>
    <property type="molecule type" value="Transcribed_RNA"/>
</dbReference>
<protein>
    <submittedName>
        <fullName evidence="2">Uncharacterized protein</fullName>
    </submittedName>
</protein>
<accession>A0A061QR34</accession>
<feature type="non-terminal residue" evidence="2">
    <location>
        <position position="96"/>
    </location>
</feature>
<evidence type="ECO:0000313" key="2">
    <source>
        <dbReference type="EMBL" id="JAC62123.1"/>
    </source>
</evidence>
<reference evidence="2" key="1">
    <citation type="submission" date="2014-05" db="EMBL/GenBank/DDBJ databases">
        <title>The transcriptome of the halophilic microalga Tetraselmis sp. GSL018 isolated from the Great Salt Lake, Utah.</title>
        <authorList>
            <person name="Jinkerson R.E."/>
            <person name="D'Adamo S."/>
            <person name="Posewitz M.C."/>
        </authorList>
    </citation>
    <scope>NUCLEOTIDE SEQUENCE</scope>
    <source>
        <strain evidence="2">GSL018</strain>
    </source>
</reference>
<feature type="compositionally biased region" description="Polar residues" evidence="1">
    <location>
        <begin position="1"/>
        <end position="10"/>
    </location>
</feature>
<organism evidence="2">
    <name type="scientific">Tetraselmis sp. GSL018</name>
    <dbReference type="NCBI Taxonomy" id="582737"/>
    <lineage>
        <taxon>Eukaryota</taxon>
        <taxon>Viridiplantae</taxon>
        <taxon>Chlorophyta</taxon>
        <taxon>core chlorophytes</taxon>
        <taxon>Chlorodendrophyceae</taxon>
        <taxon>Chlorodendrales</taxon>
        <taxon>Chlorodendraceae</taxon>
        <taxon>Tetraselmis</taxon>
    </lineage>
</organism>
<feature type="region of interest" description="Disordered" evidence="1">
    <location>
        <begin position="1"/>
        <end position="48"/>
    </location>
</feature>
<evidence type="ECO:0000256" key="1">
    <source>
        <dbReference type="SAM" id="MobiDB-lite"/>
    </source>
</evidence>
<feature type="non-terminal residue" evidence="2">
    <location>
        <position position="1"/>
    </location>
</feature>